<dbReference type="Gene3D" id="1.25.40.390">
    <property type="match status" value="1"/>
</dbReference>
<evidence type="ECO:0000256" key="4">
    <source>
        <dbReference type="ARBA" id="ARBA00023136"/>
    </source>
</evidence>
<feature type="chain" id="PRO_5039439065" evidence="6">
    <location>
        <begin position="19"/>
        <end position="626"/>
    </location>
</feature>
<sequence length="626" mass="69727">MKKISYIVSLALAAGLFAGCSEEDFLREDPKTIYTEDNAFEKVSQIDATIVNAYSKFDMLYGYYNFLAGGDPASNFLHGNGSDVLDGTKGDTSASTAFSNYWALRTSAGDFSTLWTSLYQLAADANLAISGMEQMGLDPADAETVYLTAQARFFRGWAYMRLAECFGGVPIVEKFSEELKFDYVRETREATYNFAIEDLKYAAQNLPDYPELSGRLAKGVANHFLCEAYLGQYVETGVEQNLTDALAAADWVISHHPLMTRRFGSRSAGGSQPAGIPDNGVTRVVDENYKLNGSAGNTYFDLFVAGNYEYPGNTESLMIFVQPLYDDVAVYGGHILPLGVTCGPAYRDLTWSEAYVDQNKDAGAGGGPWTNNIIEDVFPGQQLGLYLSMGTWGLIGSTDYSDEFVWRDDFAADDRNAQINRYDPVVMDSKSPQYLQVVTKDMLSTPASLSRVSGKITTWDWWGWNKDHMSSFGAPICNQYGRDWYIARSAETYLLRAEVKYRQGDYQGAADDLNAVRARSNATKTYSAADLQTDDCTARTGIFAILDERARELSWEEMRWPTLLRMGGQGKNEVMHQQLENYSMYTFDVGSYKGQDFPEWTLFPIPFSVVQLNSGAVLEQNPGWKD</sequence>
<feature type="domain" description="SusD-like N-terminal" evidence="8">
    <location>
        <begin position="67"/>
        <end position="225"/>
    </location>
</feature>
<reference evidence="9" key="2">
    <citation type="journal article" date="2021" name="PeerJ">
        <title>Extensive microbial diversity within the chicken gut microbiome revealed by metagenomics and culture.</title>
        <authorList>
            <person name="Gilroy R."/>
            <person name="Ravi A."/>
            <person name="Getino M."/>
            <person name="Pursley I."/>
            <person name="Horton D.L."/>
            <person name="Alikhan N.F."/>
            <person name="Baker D."/>
            <person name="Gharbi K."/>
            <person name="Hall N."/>
            <person name="Watson M."/>
            <person name="Adriaenssens E.M."/>
            <person name="Foster-Nyarko E."/>
            <person name="Jarju S."/>
            <person name="Secka A."/>
            <person name="Antonio M."/>
            <person name="Oren A."/>
            <person name="Chaudhuri R.R."/>
            <person name="La Ragione R."/>
            <person name="Hildebrand F."/>
            <person name="Pallen M.J."/>
        </authorList>
    </citation>
    <scope>NUCLEOTIDE SEQUENCE</scope>
    <source>
        <strain evidence="9">ChiHecec2B26-709</strain>
    </source>
</reference>
<evidence type="ECO:0000256" key="6">
    <source>
        <dbReference type="SAM" id="SignalP"/>
    </source>
</evidence>
<dbReference type="InterPro" id="IPR033985">
    <property type="entry name" value="SusD-like_N"/>
</dbReference>
<dbReference type="Pfam" id="PF07980">
    <property type="entry name" value="SusD_RagB"/>
    <property type="match status" value="1"/>
</dbReference>
<evidence type="ECO:0000313" key="9">
    <source>
        <dbReference type="EMBL" id="HIT47373.1"/>
    </source>
</evidence>
<protein>
    <submittedName>
        <fullName evidence="9">RagB/SusD family nutrient uptake outer membrane protein</fullName>
    </submittedName>
</protein>
<keyword evidence="3 6" id="KW-0732">Signal</keyword>
<reference evidence="9" key="1">
    <citation type="submission" date="2020-10" db="EMBL/GenBank/DDBJ databases">
        <authorList>
            <person name="Gilroy R."/>
        </authorList>
    </citation>
    <scope>NUCLEOTIDE SEQUENCE</scope>
    <source>
        <strain evidence="9">ChiHecec2B26-709</strain>
    </source>
</reference>
<keyword evidence="4" id="KW-0472">Membrane</keyword>
<dbReference type="Proteomes" id="UP000886881">
    <property type="component" value="Unassembled WGS sequence"/>
</dbReference>
<comment type="similarity">
    <text evidence="2">Belongs to the SusD family.</text>
</comment>
<dbReference type="InterPro" id="IPR012944">
    <property type="entry name" value="SusD_RagB_dom"/>
</dbReference>
<name>A0A9D1GND3_9BACT</name>
<dbReference type="Pfam" id="PF14322">
    <property type="entry name" value="SusD-like_3"/>
    <property type="match status" value="1"/>
</dbReference>
<evidence type="ECO:0000313" key="10">
    <source>
        <dbReference type="Proteomes" id="UP000886881"/>
    </source>
</evidence>
<evidence type="ECO:0000259" key="8">
    <source>
        <dbReference type="Pfam" id="PF14322"/>
    </source>
</evidence>
<feature type="signal peptide" evidence="6">
    <location>
        <begin position="1"/>
        <end position="18"/>
    </location>
</feature>
<gene>
    <name evidence="9" type="ORF">IAC35_05910</name>
</gene>
<dbReference type="EMBL" id="DVLC01000110">
    <property type="protein sequence ID" value="HIT47373.1"/>
    <property type="molecule type" value="Genomic_DNA"/>
</dbReference>
<dbReference type="InterPro" id="IPR011990">
    <property type="entry name" value="TPR-like_helical_dom_sf"/>
</dbReference>
<dbReference type="GO" id="GO:0009279">
    <property type="term" value="C:cell outer membrane"/>
    <property type="evidence" value="ECO:0007669"/>
    <property type="project" value="UniProtKB-SubCell"/>
</dbReference>
<comment type="caution">
    <text evidence="9">The sequence shown here is derived from an EMBL/GenBank/DDBJ whole genome shotgun (WGS) entry which is preliminary data.</text>
</comment>
<evidence type="ECO:0000256" key="2">
    <source>
        <dbReference type="ARBA" id="ARBA00006275"/>
    </source>
</evidence>
<keyword evidence="5" id="KW-0998">Cell outer membrane</keyword>
<evidence type="ECO:0000256" key="1">
    <source>
        <dbReference type="ARBA" id="ARBA00004442"/>
    </source>
</evidence>
<evidence type="ECO:0000259" key="7">
    <source>
        <dbReference type="Pfam" id="PF07980"/>
    </source>
</evidence>
<dbReference type="SUPFAM" id="SSF48452">
    <property type="entry name" value="TPR-like"/>
    <property type="match status" value="1"/>
</dbReference>
<evidence type="ECO:0000256" key="3">
    <source>
        <dbReference type="ARBA" id="ARBA00022729"/>
    </source>
</evidence>
<comment type="subcellular location">
    <subcellularLocation>
        <location evidence="1">Cell outer membrane</location>
    </subcellularLocation>
</comment>
<dbReference type="AlphaFoldDB" id="A0A9D1GND3"/>
<proteinExistence type="inferred from homology"/>
<dbReference type="PROSITE" id="PS51257">
    <property type="entry name" value="PROKAR_LIPOPROTEIN"/>
    <property type="match status" value="1"/>
</dbReference>
<accession>A0A9D1GND3</accession>
<feature type="domain" description="RagB/SusD" evidence="7">
    <location>
        <begin position="481"/>
        <end position="624"/>
    </location>
</feature>
<organism evidence="9 10">
    <name type="scientific">Candidatus Cryptobacteroides merdipullorum</name>
    <dbReference type="NCBI Taxonomy" id="2840771"/>
    <lineage>
        <taxon>Bacteria</taxon>
        <taxon>Pseudomonadati</taxon>
        <taxon>Bacteroidota</taxon>
        <taxon>Bacteroidia</taxon>
        <taxon>Bacteroidales</taxon>
        <taxon>Candidatus Cryptobacteroides</taxon>
    </lineage>
</organism>
<evidence type="ECO:0000256" key="5">
    <source>
        <dbReference type="ARBA" id="ARBA00023237"/>
    </source>
</evidence>